<gene>
    <name evidence="1" type="ORF">TJEJU_1045</name>
</gene>
<protein>
    <recommendedName>
        <fullName evidence="3">Gliding motility-associated protein GldM N-terminal domain-containing protein</fullName>
    </recommendedName>
</protein>
<name>A0A238U6S3_9FLAO</name>
<accession>A0A238U6S3</accession>
<organism evidence="1 2">
    <name type="scientific">Tenacibaculum jejuense</name>
    <dbReference type="NCBI Taxonomy" id="584609"/>
    <lineage>
        <taxon>Bacteria</taxon>
        <taxon>Pseudomonadati</taxon>
        <taxon>Bacteroidota</taxon>
        <taxon>Flavobacteriia</taxon>
        <taxon>Flavobacteriales</taxon>
        <taxon>Flavobacteriaceae</taxon>
        <taxon>Tenacibaculum</taxon>
    </lineage>
</organism>
<dbReference type="Proteomes" id="UP000215214">
    <property type="component" value="Chromosome TJEJU"/>
</dbReference>
<reference evidence="1 2" key="1">
    <citation type="submission" date="2017-07" db="EMBL/GenBank/DDBJ databases">
        <authorList>
            <person name="Sun Z.S."/>
            <person name="Albrecht U."/>
            <person name="Echele G."/>
            <person name="Lee C.C."/>
        </authorList>
    </citation>
    <scope>NUCLEOTIDE SEQUENCE [LARGE SCALE GENOMIC DNA]</scope>
    <source>
        <strain evidence="2">type strain: KCTC 22618</strain>
    </source>
</reference>
<keyword evidence="2" id="KW-1185">Reference proteome</keyword>
<dbReference type="KEGG" id="tje:TJEJU_1045"/>
<dbReference type="EMBL" id="LT899436">
    <property type="protein sequence ID" value="SNR14802.1"/>
    <property type="molecule type" value="Genomic_DNA"/>
</dbReference>
<evidence type="ECO:0008006" key="3">
    <source>
        <dbReference type="Google" id="ProtNLM"/>
    </source>
</evidence>
<dbReference type="RefSeq" id="WP_095070039.1">
    <property type="nucleotide sequence ID" value="NZ_LT899436.1"/>
</dbReference>
<dbReference type="OrthoDB" id="1187104at2"/>
<proteinExistence type="predicted"/>
<dbReference type="AlphaFoldDB" id="A0A238U6S3"/>
<evidence type="ECO:0000313" key="1">
    <source>
        <dbReference type="EMBL" id="SNR14802.1"/>
    </source>
</evidence>
<evidence type="ECO:0000313" key="2">
    <source>
        <dbReference type="Proteomes" id="UP000215214"/>
    </source>
</evidence>
<sequence>MGQRIILVVFLFLTLILSGQHQYVTNKGHESLEKAIYVSHEIIEGRTAFFERQAEEKPLMFQKTKVLIGELNRLSNNVKSFIDTIQKEVNTERVVYDLLQENHYKKLLFTPQGKLTKRAKKLKVKLDSLYNFSLRVNVHKLSQLENFTKEHFKTDNEYYDFEEQKLSFFDHLFYDKTNYGIMMSMYYLILDVQTFQLLYYGTVMSY</sequence>